<gene>
    <name evidence="4" type="ORF">OEV82_10120</name>
</gene>
<dbReference type="Proteomes" id="UP001208656">
    <property type="component" value="Unassembled WGS sequence"/>
</dbReference>
<reference evidence="4 5" key="1">
    <citation type="submission" date="2022-10" db="EMBL/GenBank/DDBJ databases">
        <title>Description of Fervidibacillus gen. nov. in the family Fervidibacillaceae fam. nov. with two species, Fervidibacillus albus sp. nov., and Fervidibacillus halotolerans sp. nov., isolated from tidal flat sediments.</title>
        <authorList>
            <person name="Kwon K.K."/>
            <person name="Yang S.-H."/>
        </authorList>
    </citation>
    <scope>NUCLEOTIDE SEQUENCE [LARGE SCALE GENOMIC DNA]</scope>
    <source>
        <strain evidence="4 5">DSM 23332</strain>
    </source>
</reference>
<name>A0ABT2WH84_9BACI</name>
<dbReference type="PANTHER" id="PTHR11941:SF54">
    <property type="entry name" value="ENOYL-COA HYDRATASE, MITOCHONDRIAL"/>
    <property type="match status" value="1"/>
</dbReference>
<dbReference type="InterPro" id="IPR018376">
    <property type="entry name" value="Enoyl-CoA_hyd/isom_CS"/>
</dbReference>
<protein>
    <submittedName>
        <fullName evidence="4">Enoyl-CoA hydratase-related protein</fullName>
    </submittedName>
</protein>
<accession>A0ABT2WH84</accession>
<dbReference type="CDD" id="cd06558">
    <property type="entry name" value="crotonase-like"/>
    <property type="match status" value="1"/>
</dbReference>
<dbReference type="PANTHER" id="PTHR11941">
    <property type="entry name" value="ENOYL-COA HYDRATASE-RELATED"/>
    <property type="match status" value="1"/>
</dbReference>
<keyword evidence="2" id="KW-0456">Lyase</keyword>
<dbReference type="PROSITE" id="PS00166">
    <property type="entry name" value="ENOYL_COA_HYDRATASE"/>
    <property type="match status" value="1"/>
</dbReference>
<dbReference type="Gene3D" id="1.10.12.10">
    <property type="entry name" value="Lyase 2-enoyl-coa Hydratase, Chain A, domain 2"/>
    <property type="match status" value="1"/>
</dbReference>
<proteinExistence type="inferred from homology"/>
<evidence type="ECO:0000313" key="5">
    <source>
        <dbReference type="Proteomes" id="UP001208656"/>
    </source>
</evidence>
<dbReference type="SUPFAM" id="SSF52096">
    <property type="entry name" value="ClpP/crotonase"/>
    <property type="match status" value="1"/>
</dbReference>
<evidence type="ECO:0000256" key="1">
    <source>
        <dbReference type="ARBA" id="ARBA00005254"/>
    </source>
</evidence>
<dbReference type="EMBL" id="JAOUSE010000029">
    <property type="protein sequence ID" value="MCU9594792.1"/>
    <property type="molecule type" value="Genomic_DNA"/>
</dbReference>
<dbReference type="Gene3D" id="3.90.226.10">
    <property type="entry name" value="2-enoyl-CoA Hydratase, Chain A, domain 1"/>
    <property type="match status" value="1"/>
</dbReference>
<sequence length="258" mass="29000">MSNYQYIFTEIDDAVGKIILNRPEVLNALNRPMITELVNALETFNKNENIKVILLTANGRSFAAGADIKEMKEDDPIYLEKLDQFAEWDRMSLIKKPIIAAVQGYAVGGGFELVLSCDIVFAAENAKFGFPEVNLGVMPGAGGTVKLTKTIGPRKALEWLWTGEYFDAKKAYEYGLVNQVLPVEVLFDEAMAFAKKVATQPPLSIRLIKDTVTKAVDLSIYESMQYERKNFYLLFATDDQKEGMQAFVEKRQPIFKGK</sequence>
<evidence type="ECO:0000256" key="3">
    <source>
        <dbReference type="RuleBase" id="RU003707"/>
    </source>
</evidence>
<evidence type="ECO:0000313" key="4">
    <source>
        <dbReference type="EMBL" id="MCU9594792.1"/>
    </source>
</evidence>
<dbReference type="InterPro" id="IPR029045">
    <property type="entry name" value="ClpP/crotonase-like_dom_sf"/>
</dbReference>
<evidence type="ECO:0000256" key="2">
    <source>
        <dbReference type="ARBA" id="ARBA00023239"/>
    </source>
</evidence>
<comment type="similarity">
    <text evidence="1 3">Belongs to the enoyl-CoA hydratase/isomerase family.</text>
</comment>
<dbReference type="InterPro" id="IPR001753">
    <property type="entry name" value="Enoyl-CoA_hydra/iso"/>
</dbReference>
<dbReference type="InterPro" id="IPR014748">
    <property type="entry name" value="Enoyl-CoA_hydra_C"/>
</dbReference>
<comment type="caution">
    <text evidence="4">The sequence shown here is derived from an EMBL/GenBank/DDBJ whole genome shotgun (WGS) entry which is preliminary data.</text>
</comment>
<organism evidence="4 5">
    <name type="scientific">Pallidibacillus thermolactis</name>
    <dbReference type="NCBI Taxonomy" id="251051"/>
    <lineage>
        <taxon>Bacteria</taxon>
        <taxon>Bacillati</taxon>
        <taxon>Bacillota</taxon>
        <taxon>Bacilli</taxon>
        <taxon>Bacillales</taxon>
        <taxon>Bacillaceae</taxon>
        <taxon>Pallidibacillus</taxon>
    </lineage>
</organism>
<dbReference type="Pfam" id="PF00378">
    <property type="entry name" value="ECH_1"/>
    <property type="match status" value="1"/>
</dbReference>
<dbReference type="RefSeq" id="WP_263061800.1">
    <property type="nucleotide sequence ID" value="NZ_JAOUSE010000029.1"/>
</dbReference>
<keyword evidence="5" id="KW-1185">Reference proteome</keyword>